<dbReference type="Proteomes" id="UP001054857">
    <property type="component" value="Unassembled WGS sequence"/>
</dbReference>
<accession>A0AAD3DS63</accession>
<feature type="non-terminal residue" evidence="2">
    <location>
        <position position="180"/>
    </location>
</feature>
<keyword evidence="3" id="KW-1185">Reference proteome</keyword>
<protein>
    <submittedName>
        <fullName evidence="2">Uncharacterized protein</fullName>
    </submittedName>
</protein>
<evidence type="ECO:0000313" key="2">
    <source>
        <dbReference type="EMBL" id="GFR45627.1"/>
    </source>
</evidence>
<organism evidence="2 3">
    <name type="scientific">Astrephomene gubernaculifera</name>
    <dbReference type="NCBI Taxonomy" id="47775"/>
    <lineage>
        <taxon>Eukaryota</taxon>
        <taxon>Viridiplantae</taxon>
        <taxon>Chlorophyta</taxon>
        <taxon>core chlorophytes</taxon>
        <taxon>Chlorophyceae</taxon>
        <taxon>CS clade</taxon>
        <taxon>Chlamydomonadales</taxon>
        <taxon>Astrephomenaceae</taxon>
        <taxon>Astrephomene</taxon>
    </lineage>
</organism>
<reference evidence="2 3" key="1">
    <citation type="journal article" date="2021" name="Sci. Rep.">
        <title>Genome sequencing of the multicellular alga Astrephomene provides insights into convergent evolution of germ-soma differentiation.</title>
        <authorList>
            <person name="Yamashita S."/>
            <person name="Yamamoto K."/>
            <person name="Matsuzaki R."/>
            <person name="Suzuki S."/>
            <person name="Yamaguchi H."/>
            <person name="Hirooka S."/>
            <person name="Minakuchi Y."/>
            <person name="Miyagishima S."/>
            <person name="Kawachi M."/>
            <person name="Toyoda A."/>
            <person name="Nozaki H."/>
        </authorList>
    </citation>
    <scope>NUCLEOTIDE SEQUENCE [LARGE SCALE GENOMIC DNA]</scope>
    <source>
        <strain evidence="2 3">NIES-4017</strain>
    </source>
</reference>
<sequence length="180" mass="19378">HVAPQLLADVRHLTLLTQLTLSVSCVRPYEPLVESLPYLSRTLTHLHLFLHVPSTPPPLPPPSPHSHSGGSGAGGGKLSYNQDLSPDLAPVHLAAAVSQCSRLVSLELPGEDLEGRVPMVLQALPGLTRLSARQLGPWELSQPHTALASLHLPMSWPEHLAPLLPSLPRLKTLAADLYIH</sequence>
<comment type="caution">
    <text evidence="2">The sequence shown here is derived from an EMBL/GenBank/DDBJ whole genome shotgun (WGS) entry which is preliminary data.</text>
</comment>
<gene>
    <name evidence="2" type="ORF">Agub_g7035</name>
</gene>
<feature type="region of interest" description="Disordered" evidence="1">
    <location>
        <begin position="54"/>
        <end position="81"/>
    </location>
</feature>
<feature type="non-terminal residue" evidence="2">
    <location>
        <position position="1"/>
    </location>
</feature>
<feature type="compositionally biased region" description="Pro residues" evidence="1">
    <location>
        <begin position="54"/>
        <end position="64"/>
    </location>
</feature>
<name>A0AAD3DS63_9CHLO</name>
<dbReference type="SUPFAM" id="SSF52047">
    <property type="entry name" value="RNI-like"/>
    <property type="match status" value="1"/>
</dbReference>
<dbReference type="AlphaFoldDB" id="A0AAD3DS63"/>
<proteinExistence type="predicted"/>
<evidence type="ECO:0000313" key="3">
    <source>
        <dbReference type="Proteomes" id="UP001054857"/>
    </source>
</evidence>
<dbReference type="EMBL" id="BMAR01000010">
    <property type="protein sequence ID" value="GFR45627.1"/>
    <property type="molecule type" value="Genomic_DNA"/>
</dbReference>
<evidence type="ECO:0000256" key="1">
    <source>
        <dbReference type="SAM" id="MobiDB-lite"/>
    </source>
</evidence>